<keyword evidence="3 6" id="KW-0812">Transmembrane</keyword>
<dbReference type="SUPFAM" id="SSF75304">
    <property type="entry name" value="Amidase signature (AS) enzymes"/>
    <property type="match status" value="1"/>
</dbReference>
<dbReference type="PANTHER" id="PTHR11895">
    <property type="entry name" value="TRANSAMIDASE"/>
    <property type="match status" value="1"/>
</dbReference>
<evidence type="ECO:0000256" key="5">
    <source>
        <dbReference type="ARBA" id="ARBA00023136"/>
    </source>
</evidence>
<feature type="transmembrane region" description="Helical" evidence="6">
    <location>
        <begin position="222"/>
        <end position="250"/>
    </location>
</feature>
<dbReference type="Pfam" id="PF01425">
    <property type="entry name" value="Amidase"/>
    <property type="match status" value="2"/>
</dbReference>
<dbReference type="InterPro" id="IPR007248">
    <property type="entry name" value="Mpv17_PMP22"/>
</dbReference>
<feature type="transmembrane region" description="Helical" evidence="6">
    <location>
        <begin position="139"/>
        <end position="158"/>
    </location>
</feature>
<dbReference type="EMBL" id="ML977585">
    <property type="protein sequence ID" value="KAF2001025.1"/>
    <property type="molecule type" value="Genomic_DNA"/>
</dbReference>
<dbReference type="PANTHER" id="PTHR11895:SF171">
    <property type="entry name" value="AMIDASE DOMAIN-CONTAINING PROTEIN"/>
    <property type="match status" value="1"/>
</dbReference>
<dbReference type="GO" id="GO:0016020">
    <property type="term" value="C:membrane"/>
    <property type="evidence" value="ECO:0007669"/>
    <property type="project" value="UniProtKB-SubCell"/>
</dbReference>
<keyword evidence="9" id="KW-1185">Reference proteome</keyword>
<organism evidence="8 9">
    <name type="scientific">Amniculicola lignicola CBS 123094</name>
    <dbReference type="NCBI Taxonomy" id="1392246"/>
    <lineage>
        <taxon>Eukaryota</taxon>
        <taxon>Fungi</taxon>
        <taxon>Dikarya</taxon>
        <taxon>Ascomycota</taxon>
        <taxon>Pezizomycotina</taxon>
        <taxon>Dothideomycetes</taxon>
        <taxon>Pleosporomycetidae</taxon>
        <taxon>Pleosporales</taxon>
        <taxon>Amniculicolaceae</taxon>
        <taxon>Amniculicola</taxon>
    </lineage>
</organism>
<dbReference type="Gene3D" id="3.90.1300.10">
    <property type="entry name" value="Amidase signature (AS) domain"/>
    <property type="match status" value="1"/>
</dbReference>
<feature type="domain" description="Amidase" evidence="7">
    <location>
        <begin position="505"/>
        <end position="834"/>
    </location>
</feature>
<evidence type="ECO:0000256" key="1">
    <source>
        <dbReference type="ARBA" id="ARBA00004141"/>
    </source>
</evidence>
<sequence length="859" mass="94346">MIKATRAVLSRSRRITPRVSPFRSQTSTPLETALSLSRVQVRRNATKPPHPTAQTVPTSTRTIPGPSWLWLEPIYEPFRAYGRVHHRKPYTTQFVSALVIYFMGDIVAQSISGELSEEVEEDVELGWMQKRDWARTSRALIIGGLAAIPGYKWFLWLSNSFNYRSKLLSITAKVVVSQILFTPIFNSYFFGMQTLLTGATLPEIIERIKHTVPVSWINSCKVWPAVTAFSFTFIPLHFRSIFGGVIAIGWQTYLSLLNQQAAKDEAEEHAHAPAIEHVQHVEEMHESKEGDKFDVEKLRSVAQQYNITIPPSEEEHYRHLLNGLDATATLIDELPEYIEPRLLPSPSTLPRTYTKLGGNKEKNPLNGWSHYTTINSTDPLDKRLEGRTIAVKDNVSVAGIPLTGGTFPELLAQSKEYPIPKIDAVVVKRVLESGAIVKGSANCEHFSMSPLSFTSASGPVHNAWLHGYTTGGSSSGCGALVGVTQVRQWRKKHGLLNNDEALGEGADMAIGGDQGGSIRIPAAYAGIYGFKATHGLIPYTGIISLLPIIDNTGPMTATLEDNMLLLSVLAGYDGMDPRCTPETPLRKNVLDYSGLLAEWTETKKSKSEWSPESSGRGLRVGVIKEGLEVMGLSEEVKNVIEAAAAQFKAVGAEVEEISVPMHILGPAIWTVATRPGMVPYGLQNQPTPYPQYTLPDVRPATFDQKGFEILNKHNPATVNMFFNSAFLNSRPDVNAMVGKALNHVQQLRDAYDDALKVFDVLLTPVNPRVGSKHPDYNMNAGEKMNPAIGATLNTCQFNVTGHPALSMPAGWGKVPDGPGLLPVGMQLVAKRFDELSIFKAAAAWELGGKGLDKWNGQLN</sequence>
<evidence type="ECO:0000259" key="7">
    <source>
        <dbReference type="Pfam" id="PF01425"/>
    </source>
</evidence>
<evidence type="ECO:0000256" key="2">
    <source>
        <dbReference type="ARBA" id="ARBA00006824"/>
    </source>
</evidence>
<protein>
    <submittedName>
        <fullName evidence="8">Amidase signature enzyme</fullName>
    </submittedName>
</protein>
<evidence type="ECO:0000313" key="9">
    <source>
        <dbReference type="Proteomes" id="UP000799779"/>
    </source>
</evidence>
<evidence type="ECO:0000256" key="4">
    <source>
        <dbReference type="ARBA" id="ARBA00022989"/>
    </source>
</evidence>
<dbReference type="InterPro" id="IPR036928">
    <property type="entry name" value="AS_sf"/>
</dbReference>
<proteinExistence type="inferred from homology"/>
<evidence type="ECO:0000256" key="3">
    <source>
        <dbReference type="ARBA" id="ARBA00022692"/>
    </source>
</evidence>
<evidence type="ECO:0000313" key="8">
    <source>
        <dbReference type="EMBL" id="KAF2001025.1"/>
    </source>
</evidence>
<dbReference type="AlphaFoldDB" id="A0A6A5WPL5"/>
<feature type="transmembrane region" description="Helical" evidence="6">
    <location>
        <begin position="178"/>
        <end position="201"/>
    </location>
</feature>
<dbReference type="OrthoDB" id="1879366at2759"/>
<name>A0A6A5WPL5_9PLEO</name>
<gene>
    <name evidence="8" type="ORF">P154DRAFT_619653</name>
</gene>
<dbReference type="InterPro" id="IPR023631">
    <property type="entry name" value="Amidase_dom"/>
</dbReference>
<keyword evidence="5 6" id="KW-0472">Membrane</keyword>
<dbReference type="Proteomes" id="UP000799779">
    <property type="component" value="Unassembled WGS sequence"/>
</dbReference>
<reference evidence="8" key="1">
    <citation type="journal article" date="2020" name="Stud. Mycol.">
        <title>101 Dothideomycetes genomes: a test case for predicting lifestyles and emergence of pathogens.</title>
        <authorList>
            <person name="Haridas S."/>
            <person name="Albert R."/>
            <person name="Binder M."/>
            <person name="Bloem J."/>
            <person name="Labutti K."/>
            <person name="Salamov A."/>
            <person name="Andreopoulos B."/>
            <person name="Baker S."/>
            <person name="Barry K."/>
            <person name="Bills G."/>
            <person name="Bluhm B."/>
            <person name="Cannon C."/>
            <person name="Castanera R."/>
            <person name="Culley D."/>
            <person name="Daum C."/>
            <person name="Ezra D."/>
            <person name="Gonzalez J."/>
            <person name="Henrissat B."/>
            <person name="Kuo A."/>
            <person name="Liang C."/>
            <person name="Lipzen A."/>
            <person name="Lutzoni F."/>
            <person name="Magnuson J."/>
            <person name="Mondo S."/>
            <person name="Nolan M."/>
            <person name="Ohm R."/>
            <person name="Pangilinan J."/>
            <person name="Park H.-J."/>
            <person name="Ramirez L."/>
            <person name="Alfaro M."/>
            <person name="Sun H."/>
            <person name="Tritt A."/>
            <person name="Yoshinaga Y."/>
            <person name="Zwiers L.-H."/>
            <person name="Turgeon B."/>
            <person name="Goodwin S."/>
            <person name="Spatafora J."/>
            <person name="Crous P."/>
            <person name="Grigoriev I."/>
        </authorList>
    </citation>
    <scope>NUCLEOTIDE SEQUENCE</scope>
    <source>
        <strain evidence="8">CBS 123094</strain>
    </source>
</reference>
<comment type="similarity">
    <text evidence="2">Belongs to the peroxisomal membrane protein PXMP2/4 family.</text>
</comment>
<keyword evidence="4 6" id="KW-1133">Transmembrane helix</keyword>
<dbReference type="InterPro" id="IPR000120">
    <property type="entry name" value="Amidase"/>
</dbReference>
<accession>A0A6A5WPL5</accession>
<evidence type="ECO:0000256" key="6">
    <source>
        <dbReference type="SAM" id="Phobius"/>
    </source>
</evidence>
<feature type="domain" description="Amidase" evidence="7">
    <location>
        <begin position="382"/>
        <end position="486"/>
    </location>
</feature>
<dbReference type="Pfam" id="PF04117">
    <property type="entry name" value="Mpv17_PMP22"/>
    <property type="match status" value="1"/>
</dbReference>
<dbReference type="GO" id="GO:0003824">
    <property type="term" value="F:catalytic activity"/>
    <property type="evidence" value="ECO:0007669"/>
    <property type="project" value="InterPro"/>
</dbReference>
<comment type="subcellular location">
    <subcellularLocation>
        <location evidence="1">Membrane</location>
        <topology evidence="1">Multi-pass membrane protein</topology>
    </subcellularLocation>
</comment>